<feature type="transmembrane region" description="Helical" evidence="1">
    <location>
        <begin position="152"/>
        <end position="175"/>
    </location>
</feature>
<keyword evidence="1" id="KW-0812">Transmembrane</keyword>
<keyword evidence="2" id="KW-0732">Signal</keyword>
<keyword evidence="1" id="KW-1133">Transmembrane helix</keyword>
<reference evidence="4 5" key="1">
    <citation type="submission" date="2020-10" db="EMBL/GenBank/DDBJ databases">
        <title>Identification of Nocardia species via Next-generation sequencing and recognition of intraspecies genetic diversity.</title>
        <authorList>
            <person name="Li P."/>
            <person name="Li P."/>
            <person name="Lu B."/>
        </authorList>
    </citation>
    <scope>NUCLEOTIDE SEQUENCE [LARGE SCALE GENOMIC DNA]</scope>
    <source>
        <strain evidence="4 5">N-11</strain>
    </source>
</reference>
<keyword evidence="1" id="KW-0472">Membrane</keyword>
<sequence length="177" mass="17590">MATALLAIASTGIAMATAHGEGTLASLTLNGVDGPISYTTTLAADHRSAVVDLASGRFEVTPDAVNVIADDGAIVGAIPTTLRMETGQNFSVTPSLDPSGRTLTMTPAAGVPSPAAVSPELQGLMHDALFGGALVGAAIGCAIGIAIGIWFFIVGAVIGCAVGAAVGAWFGFFFIPF</sequence>
<accession>A0ABS0CG66</accession>
<feature type="transmembrane region" description="Helical" evidence="1">
    <location>
        <begin position="128"/>
        <end position="147"/>
    </location>
</feature>
<proteinExistence type="predicted"/>
<feature type="signal peptide" evidence="2">
    <location>
        <begin position="1"/>
        <end position="16"/>
    </location>
</feature>
<keyword evidence="5" id="KW-1185">Reference proteome</keyword>
<protein>
    <recommendedName>
        <fullName evidence="3">DUF8020 domain-containing protein</fullName>
    </recommendedName>
</protein>
<evidence type="ECO:0000313" key="4">
    <source>
        <dbReference type="EMBL" id="MBF6229314.1"/>
    </source>
</evidence>
<evidence type="ECO:0000256" key="1">
    <source>
        <dbReference type="SAM" id="Phobius"/>
    </source>
</evidence>
<dbReference type="InterPro" id="IPR058333">
    <property type="entry name" value="DUF8020"/>
</dbReference>
<evidence type="ECO:0000256" key="2">
    <source>
        <dbReference type="SAM" id="SignalP"/>
    </source>
</evidence>
<gene>
    <name evidence="4" type="ORF">IU470_30015</name>
</gene>
<evidence type="ECO:0000313" key="5">
    <source>
        <dbReference type="Proteomes" id="UP000807309"/>
    </source>
</evidence>
<comment type="caution">
    <text evidence="4">The sequence shown here is derived from an EMBL/GenBank/DDBJ whole genome shotgun (WGS) entry which is preliminary data.</text>
</comment>
<feature type="chain" id="PRO_5047249822" description="DUF8020 domain-containing protein" evidence="2">
    <location>
        <begin position="17"/>
        <end position="177"/>
    </location>
</feature>
<feature type="domain" description="DUF8020" evidence="3">
    <location>
        <begin position="36"/>
        <end position="108"/>
    </location>
</feature>
<evidence type="ECO:0000259" key="3">
    <source>
        <dbReference type="Pfam" id="PF26059"/>
    </source>
</evidence>
<organism evidence="4 5">
    <name type="scientific">Nocardia abscessus</name>
    <dbReference type="NCBI Taxonomy" id="120957"/>
    <lineage>
        <taxon>Bacteria</taxon>
        <taxon>Bacillati</taxon>
        <taxon>Actinomycetota</taxon>
        <taxon>Actinomycetes</taxon>
        <taxon>Mycobacteriales</taxon>
        <taxon>Nocardiaceae</taxon>
        <taxon>Nocardia</taxon>
    </lineage>
</organism>
<dbReference type="Pfam" id="PF26059">
    <property type="entry name" value="DUF8020"/>
    <property type="match status" value="1"/>
</dbReference>
<name>A0ABS0CG66_9NOCA</name>
<dbReference type="Proteomes" id="UP000807309">
    <property type="component" value="Unassembled WGS sequence"/>
</dbReference>
<dbReference type="EMBL" id="JADLRE010000034">
    <property type="protein sequence ID" value="MBF6229314.1"/>
    <property type="molecule type" value="Genomic_DNA"/>
</dbReference>